<reference evidence="2 4" key="1">
    <citation type="journal article" date="2012" name="Nature">
        <title>Algal genomes reveal evolutionary mosaicism and the fate of nucleomorphs.</title>
        <authorList>
            <consortium name="DOE Joint Genome Institute"/>
            <person name="Curtis B.A."/>
            <person name="Tanifuji G."/>
            <person name="Burki F."/>
            <person name="Gruber A."/>
            <person name="Irimia M."/>
            <person name="Maruyama S."/>
            <person name="Arias M.C."/>
            <person name="Ball S.G."/>
            <person name="Gile G.H."/>
            <person name="Hirakawa Y."/>
            <person name="Hopkins J.F."/>
            <person name="Kuo A."/>
            <person name="Rensing S.A."/>
            <person name="Schmutz J."/>
            <person name="Symeonidi A."/>
            <person name="Elias M."/>
            <person name="Eveleigh R.J."/>
            <person name="Herman E.K."/>
            <person name="Klute M.J."/>
            <person name="Nakayama T."/>
            <person name="Obornik M."/>
            <person name="Reyes-Prieto A."/>
            <person name="Armbrust E.V."/>
            <person name="Aves S.J."/>
            <person name="Beiko R.G."/>
            <person name="Coutinho P."/>
            <person name="Dacks J.B."/>
            <person name="Durnford D.G."/>
            <person name="Fast N.M."/>
            <person name="Green B.R."/>
            <person name="Grisdale C.J."/>
            <person name="Hempel F."/>
            <person name="Henrissat B."/>
            <person name="Hoppner M.P."/>
            <person name="Ishida K."/>
            <person name="Kim E."/>
            <person name="Koreny L."/>
            <person name="Kroth P.G."/>
            <person name="Liu Y."/>
            <person name="Malik S.B."/>
            <person name="Maier U.G."/>
            <person name="McRose D."/>
            <person name="Mock T."/>
            <person name="Neilson J.A."/>
            <person name="Onodera N.T."/>
            <person name="Poole A.M."/>
            <person name="Pritham E.J."/>
            <person name="Richards T.A."/>
            <person name="Rocap G."/>
            <person name="Roy S.W."/>
            <person name="Sarai C."/>
            <person name="Schaack S."/>
            <person name="Shirato S."/>
            <person name="Slamovits C.H."/>
            <person name="Spencer D.F."/>
            <person name="Suzuki S."/>
            <person name="Worden A.Z."/>
            <person name="Zauner S."/>
            <person name="Barry K."/>
            <person name="Bell C."/>
            <person name="Bharti A.K."/>
            <person name="Crow J.A."/>
            <person name="Grimwood J."/>
            <person name="Kramer R."/>
            <person name="Lindquist E."/>
            <person name="Lucas S."/>
            <person name="Salamov A."/>
            <person name="McFadden G.I."/>
            <person name="Lane C.E."/>
            <person name="Keeling P.J."/>
            <person name="Gray M.W."/>
            <person name="Grigoriev I.V."/>
            <person name="Archibald J.M."/>
        </authorList>
    </citation>
    <scope>NUCLEOTIDE SEQUENCE</scope>
    <source>
        <strain evidence="2 4">CCMP2712</strain>
    </source>
</reference>
<feature type="signal peptide" evidence="1">
    <location>
        <begin position="1"/>
        <end position="26"/>
    </location>
</feature>
<dbReference type="HOGENOM" id="CLU_971289_0_0_1"/>
<dbReference type="GeneID" id="17288652"/>
<reference evidence="3" key="3">
    <citation type="submission" date="2015-06" db="UniProtKB">
        <authorList>
            <consortium name="EnsemblProtists"/>
        </authorList>
    </citation>
    <scope>IDENTIFICATION</scope>
</reference>
<dbReference type="EMBL" id="JH993225">
    <property type="protein sequence ID" value="EKX31920.1"/>
    <property type="molecule type" value="Genomic_DNA"/>
</dbReference>
<evidence type="ECO:0000313" key="3">
    <source>
        <dbReference type="EnsemblProtists" id="EKX31920"/>
    </source>
</evidence>
<proteinExistence type="predicted"/>
<keyword evidence="4" id="KW-1185">Reference proteome</keyword>
<protein>
    <recommendedName>
        <fullName evidence="5">CUB domain-containing protein</fullName>
    </recommendedName>
</protein>
<dbReference type="RefSeq" id="XP_005818900.1">
    <property type="nucleotide sequence ID" value="XM_005818843.1"/>
</dbReference>
<sequence>MSLYSHSGLSVLVLSCLLMNLGLVWAAIPVSMQDGGKMEVRSVEEIVSCAGQFSLGLNASLECSKDFFIEILVCQDVFCASRSAFGTVCGSTLEKVPVNFGLYINLTISAIPSPSGVNFSYVGLTEGCTNETHPIRSNSGQVSESMGASSDVCSWLIQPPGISRVVLSLRTFDLEQTSCTNRSETYRVYRCLSMDCAASALAQLFTCENVSNSTMSLDSEYGVKIDLDRSLSDTYTLQLTWDSSYSKCPASETLLSSEIINVTNGFGGWHYNYNCQWFETIVTVYGI</sequence>
<organism evidence="2">
    <name type="scientific">Guillardia theta (strain CCMP2712)</name>
    <name type="common">Cryptophyte</name>
    <dbReference type="NCBI Taxonomy" id="905079"/>
    <lineage>
        <taxon>Eukaryota</taxon>
        <taxon>Cryptophyceae</taxon>
        <taxon>Pyrenomonadales</taxon>
        <taxon>Geminigeraceae</taxon>
        <taxon>Guillardia</taxon>
    </lineage>
</organism>
<dbReference type="Proteomes" id="UP000011087">
    <property type="component" value="Unassembled WGS sequence"/>
</dbReference>
<dbReference type="PaxDb" id="55529-EKX31920"/>
<keyword evidence="1" id="KW-0732">Signal</keyword>
<dbReference type="KEGG" id="gtt:GUITHDRAFT_148977"/>
<feature type="chain" id="PRO_5008769684" description="CUB domain-containing protein" evidence="1">
    <location>
        <begin position="27"/>
        <end position="287"/>
    </location>
</feature>
<evidence type="ECO:0008006" key="5">
    <source>
        <dbReference type="Google" id="ProtNLM"/>
    </source>
</evidence>
<dbReference type="EnsemblProtists" id="EKX31920">
    <property type="protein sequence ID" value="EKX31920"/>
    <property type="gene ID" value="GUITHDRAFT_148977"/>
</dbReference>
<reference evidence="4" key="2">
    <citation type="submission" date="2012-11" db="EMBL/GenBank/DDBJ databases">
        <authorList>
            <person name="Kuo A."/>
            <person name="Curtis B.A."/>
            <person name="Tanifuji G."/>
            <person name="Burki F."/>
            <person name="Gruber A."/>
            <person name="Irimia M."/>
            <person name="Maruyama S."/>
            <person name="Arias M.C."/>
            <person name="Ball S.G."/>
            <person name="Gile G.H."/>
            <person name="Hirakawa Y."/>
            <person name="Hopkins J.F."/>
            <person name="Rensing S.A."/>
            <person name="Schmutz J."/>
            <person name="Symeonidi A."/>
            <person name="Elias M."/>
            <person name="Eveleigh R.J."/>
            <person name="Herman E.K."/>
            <person name="Klute M.J."/>
            <person name="Nakayama T."/>
            <person name="Obornik M."/>
            <person name="Reyes-Prieto A."/>
            <person name="Armbrust E.V."/>
            <person name="Aves S.J."/>
            <person name="Beiko R.G."/>
            <person name="Coutinho P."/>
            <person name="Dacks J.B."/>
            <person name="Durnford D.G."/>
            <person name="Fast N.M."/>
            <person name="Green B.R."/>
            <person name="Grisdale C."/>
            <person name="Hempe F."/>
            <person name="Henrissat B."/>
            <person name="Hoppner M.P."/>
            <person name="Ishida K.-I."/>
            <person name="Kim E."/>
            <person name="Koreny L."/>
            <person name="Kroth P.G."/>
            <person name="Liu Y."/>
            <person name="Malik S.-B."/>
            <person name="Maier U.G."/>
            <person name="McRose D."/>
            <person name="Mock T."/>
            <person name="Neilson J.A."/>
            <person name="Onodera N.T."/>
            <person name="Poole A.M."/>
            <person name="Pritham E.J."/>
            <person name="Richards T.A."/>
            <person name="Rocap G."/>
            <person name="Roy S.W."/>
            <person name="Sarai C."/>
            <person name="Schaack S."/>
            <person name="Shirato S."/>
            <person name="Slamovits C.H."/>
            <person name="Spencer D.F."/>
            <person name="Suzuki S."/>
            <person name="Worden A.Z."/>
            <person name="Zauner S."/>
            <person name="Barry K."/>
            <person name="Bell C."/>
            <person name="Bharti A.K."/>
            <person name="Crow J.A."/>
            <person name="Grimwood J."/>
            <person name="Kramer R."/>
            <person name="Lindquist E."/>
            <person name="Lucas S."/>
            <person name="Salamov A."/>
            <person name="McFadden G.I."/>
            <person name="Lane C.E."/>
            <person name="Keeling P.J."/>
            <person name="Gray M.W."/>
            <person name="Grigoriev I.V."/>
            <person name="Archibald J.M."/>
        </authorList>
    </citation>
    <scope>NUCLEOTIDE SEQUENCE</scope>
    <source>
        <strain evidence="4">CCMP2712</strain>
    </source>
</reference>
<name>L1I7T2_GUITC</name>
<dbReference type="AlphaFoldDB" id="L1I7T2"/>
<gene>
    <name evidence="2" type="ORF">GUITHDRAFT_148977</name>
</gene>
<evidence type="ECO:0000256" key="1">
    <source>
        <dbReference type="SAM" id="SignalP"/>
    </source>
</evidence>
<accession>L1I7T2</accession>
<evidence type="ECO:0000313" key="4">
    <source>
        <dbReference type="Proteomes" id="UP000011087"/>
    </source>
</evidence>
<evidence type="ECO:0000313" key="2">
    <source>
        <dbReference type="EMBL" id="EKX31920.1"/>
    </source>
</evidence>